<dbReference type="PANTHER" id="PTHR42813">
    <property type="entry name" value="ZINC-TYPE ALCOHOL DEHYDROGENASE-LIKE"/>
    <property type="match status" value="1"/>
</dbReference>
<dbReference type="Pfam" id="PF00107">
    <property type="entry name" value="ADH_zinc_N"/>
    <property type="match status" value="1"/>
</dbReference>
<evidence type="ECO:0000256" key="1">
    <source>
        <dbReference type="ARBA" id="ARBA00001947"/>
    </source>
</evidence>
<gene>
    <name evidence="8" type="primary">adh_2</name>
    <name evidence="8" type="ORF">MmiEs2_14000</name>
</gene>
<protein>
    <submittedName>
        <fullName evidence="8">NADP-dependent isopropanol dehydrogenase</fullName>
        <ecNumber evidence="8">1.1.1.80</ecNumber>
    </submittedName>
</protein>
<keyword evidence="4 6" id="KW-0862">Zinc</keyword>
<dbReference type="Gene3D" id="3.90.180.10">
    <property type="entry name" value="Medium-chain alcohol dehydrogenases, catalytic domain"/>
    <property type="match status" value="1"/>
</dbReference>
<dbReference type="SUPFAM" id="SSF50129">
    <property type="entry name" value="GroES-like"/>
    <property type="match status" value="1"/>
</dbReference>
<dbReference type="InterPro" id="IPR036291">
    <property type="entry name" value="NAD(P)-bd_dom_sf"/>
</dbReference>
<dbReference type="InterPro" id="IPR013154">
    <property type="entry name" value="ADH-like_N"/>
</dbReference>
<dbReference type="GO" id="GO:0050009">
    <property type="term" value="F:isopropanol dehydrogenase (NADP+) activity"/>
    <property type="evidence" value="ECO:0007669"/>
    <property type="project" value="UniProtKB-EC"/>
</dbReference>
<dbReference type="GO" id="GO:0030554">
    <property type="term" value="F:adenyl nucleotide binding"/>
    <property type="evidence" value="ECO:0007669"/>
    <property type="project" value="UniProtKB-ARBA"/>
</dbReference>
<dbReference type="Proteomes" id="UP001302662">
    <property type="component" value="Chromosome"/>
</dbReference>
<dbReference type="InterPro" id="IPR020843">
    <property type="entry name" value="ER"/>
</dbReference>
<dbReference type="EC" id="1.1.1.80" evidence="8"/>
<dbReference type="InterPro" id="IPR013149">
    <property type="entry name" value="ADH-like_C"/>
</dbReference>
<reference evidence="8 9" key="1">
    <citation type="submission" date="2023-07" db="EMBL/GenBank/DDBJ databases">
        <title>Closed genome sequence of Methanimicrococcus sp. Es2.</title>
        <authorList>
            <person name="Protasov E."/>
            <person name="Platt K."/>
            <person name="Reeh H."/>
            <person name="Poehlein A."/>
            <person name="Daniel R."/>
            <person name="Brune A."/>
        </authorList>
    </citation>
    <scope>NUCLEOTIDE SEQUENCE [LARGE SCALE GENOMIC DNA]</scope>
    <source>
        <strain evidence="8 9">Es2</strain>
    </source>
</reference>
<evidence type="ECO:0000256" key="6">
    <source>
        <dbReference type="RuleBase" id="RU361277"/>
    </source>
</evidence>
<dbReference type="EMBL" id="CP131062">
    <property type="protein sequence ID" value="WNY29177.1"/>
    <property type="molecule type" value="Genomic_DNA"/>
</dbReference>
<keyword evidence="3 6" id="KW-0479">Metal-binding</keyword>
<evidence type="ECO:0000313" key="9">
    <source>
        <dbReference type="Proteomes" id="UP001302662"/>
    </source>
</evidence>
<evidence type="ECO:0000259" key="7">
    <source>
        <dbReference type="SMART" id="SM00829"/>
    </source>
</evidence>
<dbReference type="KEGG" id="mees:MmiEs2_14000"/>
<sequence length="349" mass="37708">MLSVNNVGWMEKEKPVAGPLDAILRPVAVAPCSSDTHTSHGGSGDQKNLILGHEAIGEVVEVGELVTRFKPGDIVVVPCCTPDWLATDLQSNKYNAHDHGLMASFKFLLSKDGVFAEFFHVNQADANLVKLPEGMDMAAALMTVDMMSTGFFGVEQAEVEFGDTVVVIGIGPVGLMAVAGAHLKGAGRLIAVGTRPNSVAVAKEFGATDIISYKDGDIVEQILKLTNGKGVDRVIVAGGKTDTINQALQLLRPGGIVSNMNFFDATETFEIPAWDWGLGMSNKDIRGGFCPGGARRIEKMLEMIQYNRFDPAKLITHRFDGFDKIEDAFKLMDEKPADLIKPAVFIKWD</sequence>
<keyword evidence="5 8" id="KW-0560">Oxidoreductase</keyword>
<evidence type="ECO:0000256" key="4">
    <source>
        <dbReference type="ARBA" id="ARBA00022833"/>
    </source>
</evidence>
<evidence type="ECO:0000256" key="2">
    <source>
        <dbReference type="ARBA" id="ARBA00008072"/>
    </source>
</evidence>
<proteinExistence type="inferred from homology"/>
<dbReference type="Gene3D" id="3.40.50.720">
    <property type="entry name" value="NAD(P)-binding Rossmann-like Domain"/>
    <property type="match status" value="1"/>
</dbReference>
<comment type="similarity">
    <text evidence="2 6">Belongs to the zinc-containing alcohol dehydrogenase family.</text>
</comment>
<dbReference type="SUPFAM" id="SSF51735">
    <property type="entry name" value="NAD(P)-binding Rossmann-fold domains"/>
    <property type="match status" value="1"/>
</dbReference>
<name>A0AA96VN76_9EURY</name>
<evidence type="ECO:0000256" key="3">
    <source>
        <dbReference type="ARBA" id="ARBA00022723"/>
    </source>
</evidence>
<dbReference type="AlphaFoldDB" id="A0AA96VN76"/>
<dbReference type="InterPro" id="IPR011032">
    <property type="entry name" value="GroES-like_sf"/>
</dbReference>
<dbReference type="Pfam" id="PF08240">
    <property type="entry name" value="ADH_N"/>
    <property type="match status" value="1"/>
</dbReference>
<dbReference type="GO" id="GO:0044281">
    <property type="term" value="P:small molecule metabolic process"/>
    <property type="evidence" value="ECO:0007669"/>
    <property type="project" value="UniProtKB-ARBA"/>
</dbReference>
<dbReference type="SMART" id="SM00829">
    <property type="entry name" value="PKS_ER"/>
    <property type="match status" value="1"/>
</dbReference>
<keyword evidence="9" id="KW-1185">Reference proteome</keyword>
<accession>A0AA96VN76</accession>
<dbReference type="InterPro" id="IPR002328">
    <property type="entry name" value="ADH_Zn_CS"/>
</dbReference>
<evidence type="ECO:0000313" key="8">
    <source>
        <dbReference type="EMBL" id="WNY29177.1"/>
    </source>
</evidence>
<dbReference type="GO" id="GO:0008270">
    <property type="term" value="F:zinc ion binding"/>
    <property type="evidence" value="ECO:0007669"/>
    <property type="project" value="InterPro"/>
</dbReference>
<organism evidence="8 9">
    <name type="scientific">Methanimicrococcus stummii</name>
    <dbReference type="NCBI Taxonomy" id="3028294"/>
    <lineage>
        <taxon>Archaea</taxon>
        <taxon>Methanobacteriati</taxon>
        <taxon>Methanobacteriota</taxon>
        <taxon>Stenosarchaea group</taxon>
        <taxon>Methanomicrobia</taxon>
        <taxon>Methanosarcinales</taxon>
        <taxon>Methanosarcinaceae</taxon>
        <taxon>Methanimicrococcus</taxon>
    </lineage>
</organism>
<dbReference type="GO" id="GO:0043168">
    <property type="term" value="F:anion binding"/>
    <property type="evidence" value="ECO:0007669"/>
    <property type="project" value="UniProtKB-ARBA"/>
</dbReference>
<dbReference type="PROSITE" id="PS00059">
    <property type="entry name" value="ADH_ZINC"/>
    <property type="match status" value="1"/>
</dbReference>
<dbReference type="PANTHER" id="PTHR42813:SF4">
    <property type="entry name" value="NADP-DEPENDENT ISOPROPANOL DEHYDROGENASE"/>
    <property type="match status" value="1"/>
</dbReference>
<comment type="cofactor">
    <cofactor evidence="1 6">
        <name>Zn(2+)</name>
        <dbReference type="ChEBI" id="CHEBI:29105"/>
    </cofactor>
</comment>
<evidence type="ECO:0000256" key="5">
    <source>
        <dbReference type="ARBA" id="ARBA00023002"/>
    </source>
</evidence>
<feature type="domain" description="Enoyl reductase (ER)" evidence="7">
    <location>
        <begin position="3"/>
        <end position="335"/>
    </location>
</feature>